<dbReference type="Pfam" id="PF11102">
    <property type="entry name" value="YjbF"/>
    <property type="match status" value="1"/>
</dbReference>
<evidence type="ECO:0000313" key="1">
    <source>
        <dbReference type="EMBL" id="AUX95086.1"/>
    </source>
</evidence>
<evidence type="ECO:0000313" key="2">
    <source>
        <dbReference type="Proteomes" id="UP000238365"/>
    </source>
</evidence>
<reference evidence="1 2" key="1">
    <citation type="submission" date="2018-01" db="EMBL/GenBank/DDBJ databases">
        <title>Complete and assembled Genome of Pantoea gaviniae DSM22758T.</title>
        <authorList>
            <person name="Stevens M.J.A."/>
            <person name="Zurfluh K."/>
            <person name="Stephan R."/>
        </authorList>
    </citation>
    <scope>NUCLEOTIDE SEQUENCE [LARGE SCALE GENOMIC DNA]</scope>
    <source>
        <strain evidence="1 2">DSM 22758</strain>
    </source>
</reference>
<dbReference type="RefSeq" id="WP_104958809.1">
    <property type="nucleotide sequence ID" value="NZ_CP026377.1"/>
</dbReference>
<dbReference type="PROSITE" id="PS51257">
    <property type="entry name" value="PROKAR_LIPOPROTEIN"/>
    <property type="match status" value="1"/>
</dbReference>
<dbReference type="EMBL" id="CP026377">
    <property type="protein sequence ID" value="AUX95086.1"/>
    <property type="molecule type" value="Genomic_DNA"/>
</dbReference>
<sequence>MRHIPLLFLCLLLQACTQTQQGLVDTAKLAVMGPDDITVSDEKIEALPYASMYLRINDGQRIFLVLGYAENGQQKWVTQDRAMLVTQKGRLVKTLGLSDNLLETGNLDQDPLAQPLSLRDGASWTRLLSWTENGQLRSGVAISRFSRDNDTVLTLAGKRVACRVWHEEVAIDAVGARWQNTFWLDAISGEVRQSAQSIGAGTLPVDITILKPAKS</sequence>
<evidence type="ECO:0008006" key="3">
    <source>
        <dbReference type="Google" id="ProtNLM"/>
    </source>
</evidence>
<organism evidence="1 2">
    <name type="scientific">Mixta gaviniae</name>
    <dbReference type="NCBI Taxonomy" id="665914"/>
    <lineage>
        <taxon>Bacteria</taxon>
        <taxon>Pseudomonadati</taxon>
        <taxon>Pseudomonadota</taxon>
        <taxon>Gammaproteobacteria</taxon>
        <taxon>Enterobacterales</taxon>
        <taxon>Erwiniaceae</taxon>
        <taxon>Mixta</taxon>
    </lineage>
</organism>
<gene>
    <name evidence="1" type="ORF">C2E15_19790</name>
</gene>
<dbReference type="InterPro" id="IPR023373">
    <property type="entry name" value="YmcC_sf"/>
</dbReference>
<proteinExistence type="predicted"/>
<dbReference type="KEGG" id="pgz:C2E15_19790"/>
<dbReference type="AlphaFoldDB" id="A0A2L0IKI8"/>
<dbReference type="SUPFAM" id="SSF159270">
    <property type="entry name" value="YmcC-like"/>
    <property type="match status" value="1"/>
</dbReference>
<keyword evidence="2" id="KW-1185">Reference proteome</keyword>
<dbReference type="Proteomes" id="UP000238365">
    <property type="component" value="Chromosome"/>
</dbReference>
<name>A0A2L0IKI8_9GAMM</name>
<dbReference type="Gene3D" id="2.40.360.10">
    <property type="entry name" value="YmcC-like"/>
    <property type="match status" value="1"/>
</dbReference>
<accession>A0A2L0IKI8</accession>
<protein>
    <recommendedName>
        <fullName evidence="3">YjbF family lipoprotein</fullName>
    </recommendedName>
</protein>
<dbReference type="InterPro" id="IPR021308">
    <property type="entry name" value="GfcB"/>
</dbReference>